<dbReference type="GO" id="GO:0009953">
    <property type="term" value="P:dorsal/ventral pattern formation"/>
    <property type="evidence" value="ECO:0007669"/>
    <property type="project" value="TreeGrafter"/>
</dbReference>
<accession>A0A922CF00</accession>
<keyword evidence="9" id="KW-0732">Signal</keyword>
<feature type="chain" id="PRO_5037045954" description="Dorsal-ventral patterning protein Sog" evidence="9">
    <location>
        <begin position="19"/>
        <end position="957"/>
    </location>
</feature>
<dbReference type="Gene3D" id="6.20.200.20">
    <property type="match status" value="1"/>
</dbReference>
<feature type="compositionally biased region" description="Basic and acidic residues" evidence="8">
    <location>
        <begin position="922"/>
        <end position="950"/>
    </location>
</feature>
<feature type="region of interest" description="Disordered" evidence="8">
    <location>
        <begin position="920"/>
        <end position="957"/>
    </location>
</feature>
<dbReference type="Proteomes" id="UP000791440">
    <property type="component" value="Unassembled WGS sequence"/>
</dbReference>
<keyword evidence="5" id="KW-0677">Repeat</keyword>
<dbReference type="PROSITE" id="PS01208">
    <property type="entry name" value="VWFC_1"/>
    <property type="match status" value="1"/>
</dbReference>
<feature type="signal peptide" evidence="9">
    <location>
        <begin position="1"/>
        <end position="18"/>
    </location>
</feature>
<dbReference type="SMART" id="SM00214">
    <property type="entry name" value="VWC"/>
    <property type="match status" value="4"/>
</dbReference>
<evidence type="ECO:0000313" key="12">
    <source>
        <dbReference type="EMBL" id="KAG6443767.1"/>
    </source>
</evidence>
<proteinExistence type="inferred from homology"/>
<dbReference type="AlphaFoldDB" id="A0A922CF00"/>
<evidence type="ECO:0000313" key="13">
    <source>
        <dbReference type="Proteomes" id="UP000791440"/>
    </source>
</evidence>
<feature type="domain" description="VWFC" evidence="10">
    <location>
        <begin position="755"/>
        <end position="824"/>
    </location>
</feature>
<comment type="caution">
    <text evidence="12">The sequence shown here is derived from an EMBL/GenBank/DDBJ whole genome shotgun (WGS) entry which is preliminary data.</text>
</comment>
<evidence type="ECO:0000256" key="8">
    <source>
        <dbReference type="SAM" id="MobiDB-lite"/>
    </source>
</evidence>
<evidence type="ECO:0000256" key="6">
    <source>
        <dbReference type="ARBA" id="ARBA00023180"/>
    </source>
</evidence>
<gene>
    <name evidence="12" type="ORF">O3G_MSEX003010</name>
</gene>
<keyword evidence="3 7" id="KW-0217">Developmental protein</keyword>
<dbReference type="InterPro" id="IPR052278">
    <property type="entry name" value="Chordin-like_regulators"/>
</dbReference>
<protein>
    <recommendedName>
        <fullName evidence="14">Dorsal-ventral patterning protein Sog</fullName>
    </recommendedName>
</protein>
<evidence type="ECO:0000256" key="7">
    <source>
        <dbReference type="PIRNR" id="PIRNR002496"/>
    </source>
</evidence>
<evidence type="ECO:0000259" key="11">
    <source>
        <dbReference type="PROSITE" id="PS50933"/>
    </source>
</evidence>
<reference evidence="12" key="1">
    <citation type="journal article" date="2016" name="Insect Biochem. Mol. Biol.">
        <title>Multifaceted biological insights from a draft genome sequence of the tobacco hornworm moth, Manduca sexta.</title>
        <authorList>
            <person name="Kanost M.R."/>
            <person name="Arrese E.L."/>
            <person name="Cao X."/>
            <person name="Chen Y.R."/>
            <person name="Chellapilla S."/>
            <person name="Goldsmith M.R."/>
            <person name="Grosse-Wilde E."/>
            <person name="Heckel D.G."/>
            <person name="Herndon N."/>
            <person name="Jiang H."/>
            <person name="Papanicolaou A."/>
            <person name="Qu J."/>
            <person name="Soulages J.L."/>
            <person name="Vogel H."/>
            <person name="Walters J."/>
            <person name="Waterhouse R.M."/>
            <person name="Ahn S.J."/>
            <person name="Almeida F.C."/>
            <person name="An C."/>
            <person name="Aqrawi P."/>
            <person name="Bretschneider A."/>
            <person name="Bryant W.B."/>
            <person name="Bucks S."/>
            <person name="Chao H."/>
            <person name="Chevignon G."/>
            <person name="Christen J.M."/>
            <person name="Clarke D.F."/>
            <person name="Dittmer N.T."/>
            <person name="Ferguson L.C.F."/>
            <person name="Garavelou S."/>
            <person name="Gordon K.H.J."/>
            <person name="Gunaratna R.T."/>
            <person name="Han Y."/>
            <person name="Hauser F."/>
            <person name="He Y."/>
            <person name="Heidel-Fischer H."/>
            <person name="Hirsh A."/>
            <person name="Hu Y."/>
            <person name="Jiang H."/>
            <person name="Kalra D."/>
            <person name="Klinner C."/>
            <person name="Konig C."/>
            <person name="Kovar C."/>
            <person name="Kroll A.R."/>
            <person name="Kuwar S.S."/>
            <person name="Lee S.L."/>
            <person name="Lehman R."/>
            <person name="Li K."/>
            <person name="Li Z."/>
            <person name="Liang H."/>
            <person name="Lovelace S."/>
            <person name="Lu Z."/>
            <person name="Mansfield J.H."/>
            <person name="McCulloch K.J."/>
            <person name="Mathew T."/>
            <person name="Morton B."/>
            <person name="Muzny D.M."/>
            <person name="Neunemann D."/>
            <person name="Ongeri F."/>
            <person name="Pauchet Y."/>
            <person name="Pu L.L."/>
            <person name="Pyrousis I."/>
            <person name="Rao X.J."/>
            <person name="Redding A."/>
            <person name="Roesel C."/>
            <person name="Sanchez-Gracia A."/>
            <person name="Schaack S."/>
            <person name="Shukla A."/>
            <person name="Tetreau G."/>
            <person name="Wang Y."/>
            <person name="Xiong G.H."/>
            <person name="Traut W."/>
            <person name="Walsh T.K."/>
            <person name="Worley K.C."/>
            <person name="Wu D."/>
            <person name="Wu W."/>
            <person name="Wu Y.Q."/>
            <person name="Zhang X."/>
            <person name="Zou Z."/>
            <person name="Zucker H."/>
            <person name="Briscoe A.D."/>
            <person name="Burmester T."/>
            <person name="Clem R.J."/>
            <person name="Feyereisen R."/>
            <person name="Grimmelikhuijzen C.J.P."/>
            <person name="Hamodrakas S.J."/>
            <person name="Hansson B.S."/>
            <person name="Huguet E."/>
            <person name="Jermiin L.S."/>
            <person name="Lan Q."/>
            <person name="Lehman H.K."/>
            <person name="Lorenzen M."/>
            <person name="Merzendorfer H."/>
            <person name="Michalopoulos I."/>
            <person name="Morton D.B."/>
            <person name="Muthukrishnan S."/>
            <person name="Oakeshott J.G."/>
            <person name="Palmer W."/>
            <person name="Park Y."/>
            <person name="Passarelli A.L."/>
            <person name="Rozas J."/>
            <person name="Schwartz L.M."/>
            <person name="Smith W."/>
            <person name="Southgate A."/>
            <person name="Vilcinskas A."/>
            <person name="Vogt R."/>
            <person name="Wang P."/>
            <person name="Werren J."/>
            <person name="Yu X.Q."/>
            <person name="Zhou J.J."/>
            <person name="Brown S.J."/>
            <person name="Scherer S.E."/>
            <person name="Richards S."/>
            <person name="Blissard G.W."/>
        </authorList>
    </citation>
    <scope>NUCLEOTIDE SEQUENCE</scope>
</reference>
<dbReference type="EMBL" id="JH668305">
    <property type="protein sequence ID" value="KAG6443767.1"/>
    <property type="molecule type" value="Genomic_DNA"/>
</dbReference>
<dbReference type="PANTHER" id="PTHR46526:SF1">
    <property type="entry name" value="CHORDIN"/>
    <property type="match status" value="1"/>
</dbReference>
<evidence type="ECO:0000259" key="10">
    <source>
        <dbReference type="PROSITE" id="PS50184"/>
    </source>
</evidence>
<comment type="subcellular location">
    <subcellularLocation>
        <location evidence="1">Secreted</location>
    </subcellularLocation>
</comment>
<dbReference type="GO" id="GO:0048731">
    <property type="term" value="P:system development"/>
    <property type="evidence" value="ECO:0007669"/>
    <property type="project" value="UniProtKB-ARBA"/>
</dbReference>
<dbReference type="PIRSF" id="PIRSF002496">
    <property type="entry name" value="Chordin"/>
    <property type="match status" value="1"/>
</dbReference>
<dbReference type="InterPro" id="IPR016353">
    <property type="entry name" value="Chordin"/>
</dbReference>
<feature type="domain" description="VWFC" evidence="10">
    <location>
        <begin position="685"/>
        <end position="744"/>
    </location>
</feature>
<comment type="similarity">
    <text evidence="2 7">Belongs to the chordin family.</text>
</comment>
<dbReference type="PANTHER" id="PTHR46526">
    <property type="entry name" value="CHORDIN"/>
    <property type="match status" value="1"/>
</dbReference>
<dbReference type="InterPro" id="IPR010895">
    <property type="entry name" value="CHRD"/>
</dbReference>
<dbReference type="GO" id="GO:0036122">
    <property type="term" value="F:BMP binding"/>
    <property type="evidence" value="ECO:0007669"/>
    <property type="project" value="TreeGrafter"/>
</dbReference>
<sequence>MLPALLVLALAALAPAVARRHAPYLHEDEPARRTTRPAECLFGKQAKELGSKWFADLGPPFGVMYCIKCECVPVQKKRRVVAKVSCRNIKNECPEPTCDTPELQPGRCCKTCPGDINSPDIVQEDSPVVYTAEEDEHNMKYFASILTGRSPLCVRRDDMSGVPVGPGVATARFTFRRRHLYWSVLLSPSISAQPRALAFLDRIGRVLLEQPLKKIPGIHSTYEEKTDKLCGVWRRVPRQYKTLLRDGDLHVALLWGDDRNSTIDSALSGRIDRYPALSSEMFTTLLEPEHPPTSFGQGACRDYRAVDHEDGWWGGTAVITGVAGATPSLYLALMFNGVFPKTAATSHLVRVVLTLPEKNQTIIDQVQRVNKPNYDFNVLEVSTPVSAAELRSLARGRLLLTVEAVDTPERRLVGSVRQKAACEVYHAPLVSERAPASPAPEGLALIYIDKEGSLVYDIQMDNLSVNDPKITLVEEQGKRHSQVEILDTRIGVLARPSARIFQPLYEDTLAVHVSGDAGPPILRGRLTSRLMPDAAGSGPALLRRTSQVRVPMTMAGLAWLSVDSLCGLYYEAVVTGGNSRTKSSWWLETHAGGEGNARELGADEGWILEPTAAELVALHVGAAYLELRSHDNVTALLRTRVPQISVPPSCLPAVPGTTDNELSAKYTPGPLEDQLSDALYRLSVGYCKQGEKFYKLGEIWTDTESCSKCSCVLGMPRCEPVQCPQVTCLVPTIQPPGQCCPICTNSTSAKWTEEGSCTLAGQTYAPGSSWHPYLVPGGYDTCAICTCNFATKQIQCPRVQCPPLRCSEKEAYRPDKKACCRVCPEAKAKKPDEETPKDQGTPRTAEEILAEGGCKFPDGPLPNGKEVHPSIHSHGEQRCVTCRCKDGEVTCVRKRCGRAACSRRRRVDACCVCTRHRRQRAPRPDRAQRTERSERSERLVRLDRLQRSDRLAPPPPS</sequence>
<evidence type="ECO:0000256" key="3">
    <source>
        <dbReference type="ARBA" id="ARBA00022473"/>
    </source>
</evidence>
<keyword evidence="4" id="KW-0964">Secreted</keyword>
<name>A0A922CF00_MANSE</name>
<organism evidence="12 13">
    <name type="scientific">Manduca sexta</name>
    <name type="common">Tobacco hawkmoth</name>
    <name type="synonym">Tobacco hornworm</name>
    <dbReference type="NCBI Taxonomy" id="7130"/>
    <lineage>
        <taxon>Eukaryota</taxon>
        <taxon>Metazoa</taxon>
        <taxon>Ecdysozoa</taxon>
        <taxon>Arthropoda</taxon>
        <taxon>Hexapoda</taxon>
        <taxon>Insecta</taxon>
        <taxon>Pterygota</taxon>
        <taxon>Neoptera</taxon>
        <taxon>Endopterygota</taxon>
        <taxon>Lepidoptera</taxon>
        <taxon>Glossata</taxon>
        <taxon>Ditrysia</taxon>
        <taxon>Bombycoidea</taxon>
        <taxon>Sphingidae</taxon>
        <taxon>Sphinginae</taxon>
        <taxon>Sphingini</taxon>
        <taxon>Manduca</taxon>
    </lineage>
</organism>
<evidence type="ECO:0000256" key="4">
    <source>
        <dbReference type="ARBA" id="ARBA00022525"/>
    </source>
</evidence>
<dbReference type="OrthoDB" id="9829321at2759"/>
<feature type="domain" description="CHRD" evidence="11">
    <location>
        <begin position="278"/>
        <end position="421"/>
    </location>
</feature>
<dbReference type="PROSITE" id="PS50184">
    <property type="entry name" value="VWFC_2"/>
    <property type="match status" value="2"/>
</dbReference>
<evidence type="ECO:0008006" key="14">
    <source>
        <dbReference type="Google" id="ProtNLM"/>
    </source>
</evidence>
<evidence type="ECO:0000256" key="5">
    <source>
        <dbReference type="ARBA" id="ARBA00022737"/>
    </source>
</evidence>
<reference evidence="12" key="2">
    <citation type="submission" date="2020-12" db="EMBL/GenBank/DDBJ databases">
        <authorList>
            <person name="Kanost M."/>
        </authorList>
    </citation>
    <scope>NUCLEOTIDE SEQUENCE</scope>
</reference>
<dbReference type="SUPFAM" id="SSF57603">
    <property type="entry name" value="FnI-like domain"/>
    <property type="match status" value="3"/>
</dbReference>
<dbReference type="GO" id="GO:0030514">
    <property type="term" value="P:negative regulation of BMP signaling pathway"/>
    <property type="evidence" value="ECO:0007669"/>
    <property type="project" value="TreeGrafter"/>
</dbReference>
<dbReference type="InterPro" id="IPR001007">
    <property type="entry name" value="VWF_dom"/>
</dbReference>
<evidence type="ECO:0000256" key="1">
    <source>
        <dbReference type="ARBA" id="ARBA00004613"/>
    </source>
</evidence>
<dbReference type="GO" id="GO:0005615">
    <property type="term" value="C:extracellular space"/>
    <property type="evidence" value="ECO:0007669"/>
    <property type="project" value="TreeGrafter"/>
</dbReference>
<dbReference type="Pfam" id="PF00093">
    <property type="entry name" value="VWC"/>
    <property type="match status" value="2"/>
</dbReference>
<dbReference type="PROSITE" id="PS50933">
    <property type="entry name" value="CHRD"/>
    <property type="match status" value="2"/>
</dbReference>
<evidence type="ECO:0000256" key="9">
    <source>
        <dbReference type="SAM" id="SignalP"/>
    </source>
</evidence>
<keyword evidence="13" id="KW-1185">Reference proteome</keyword>
<feature type="domain" description="CHRD" evidence="11">
    <location>
        <begin position="138"/>
        <end position="276"/>
    </location>
</feature>
<evidence type="ECO:0000256" key="2">
    <source>
        <dbReference type="ARBA" id="ARBA00007156"/>
    </source>
</evidence>
<keyword evidence="6" id="KW-0325">Glycoprotein</keyword>